<gene>
    <name evidence="3" type="ORF">DWU99_10345</name>
</gene>
<evidence type="ECO:0000256" key="2">
    <source>
        <dbReference type="SAM" id="Phobius"/>
    </source>
</evidence>
<dbReference type="OrthoDB" id="6401959at2"/>
<keyword evidence="2" id="KW-0812">Transmembrane</keyword>
<keyword evidence="4" id="KW-1185">Reference proteome</keyword>
<keyword evidence="1" id="KW-0175">Coiled coil</keyword>
<evidence type="ECO:0000313" key="3">
    <source>
        <dbReference type="EMBL" id="RDS84146.1"/>
    </source>
</evidence>
<dbReference type="AlphaFoldDB" id="A0A370X712"/>
<dbReference type="RefSeq" id="WP_115477947.1">
    <property type="nucleotide sequence ID" value="NZ_QRBF01000003.1"/>
</dbReference>
<accession>A0A370X712</accession>
<reference evidence="3 4" key="1">
    <citation type="submission" date="2018-07" db="EMBL/GenBank/DDBJ databases">
        <title>Dyella monticola sp. nov. and Dyella psychrodurans sp. nov. isolated from monsoon evergreen broad-leaved forest soil of Dinghu Mountain, China.</title>
        <authorList>
            <person name="Gao Z."/>
            <person name="Qiu L."/>
        </authorList>
    </citation>
    <scope>NUCLEOTIDE SEQUENCE [LARGE SCALE GENOMIC DNA]</scope>
    <source>
        <strain evidence="3 4">4MSK11</strain>
    </source>
</reference>
<evidence type="ECO:0000256" key="1">
    <source>
        <dbReference type="SAM" id="Coils"/>
    </source>
</evidence>
<keyword evidence="2" id="KW-0472">Membrane</keyword>
<sequence length="328" mass="37204">MDWDWFFSSIAQSAAAIVGIFGAFIITKVLSNQAQFGERSVRIRTLKITASKLVDSANNLAFAWYIRLNREYQLEKAEDLLEENDNLDPDQLYAKLRFPSFLAREDAIQDLQAIKARRAREVEEERQRLEEELKQLAELQKTSRLFGLNNLMGLGAGTPGLIGRPKAIVPRLLSHPHEELAKERDAIDALEVEVRHHMRTISDFLMTISSNPESSVAITWALVMVAALFLVGVIYPLSFLPTPTSWTPALELHGFWTRLFSLRGVLLTIVSSIFLAALTMFAVMNRRLRYPQEEVQSLDKFTRIGTYSAYYAIAEENEKIARGKGQNV</sequence>
<dbReference type="EMBL" id="QRBF01000003">
    <property type="protein sequence ID" value="RDS84146.1"/>
    <property type="molecule type" value="Genomic_DNA"/>
</dbReference>
<dbReference type="Proteomes" id="UP000255334">
    <property type="component" value="Unassembled WGS sequence"/>
</dbReference>
<proteinExistence type="predicted"/>
<name>A0A370X712_9GAMM</name>
<organism evidence="3 4">
    <name type="scientific">Dyella psychrodurans</name>
    <dbReference type="NCBI Taxonomy" id="1927960"/>
    <lineage>
        <taxon>Bacteria</taxon>
        <taxon>Pseudomonadati</taxon>
        <taxon>Pseudomonadota</taxon>
        <taxon>Gammaproteobacteria</taxon>
        <taxon>Lysobacterales</taxon>
        <taxon>Rhodanobacteraceae</taxon>
        <taxon>Dyella</taxon>
    </lineage>
</organism>
<comment type="caution">
    <text evidence="3">The sequence shown here is derived from an EMBL/GenBank/DDBJ whole genome shotgun (WGS) entry which is preliminary data.</text>
</comment>
<feature type="transmembrane region" description="Helical" evidence="2">
    <location>
        <begin position="216"/>
        <end position="240"/>
    </location>
</feature>
<feature type="transmembrane region" description="Helical" evidence="2">
    <location>
        <begin position="6"/>
        <end position="26"/>
    </location>
</feature>
<feature type="transmembrane region" description="Helical" evidence="2">
    <location>
        <begin position="260"/>
        <end position="283"/>
    </location>
</feature>
<evidence type="ECO:0000313" key="4">
    <source>
        <dbReference type="Proteomes" id="UP000255334"/>
    </source>
</evidence>
<feature type="coiled-coil region" evidence="1">
    <location>
        <begin position="104"/>
        <end position="142"/>
    </location>
</feature>
<keyword evidence="2" id="KW-1133">Transmembrane helix</keyword>
<protein>
    <submittedName>
        <fullName evidence="3">Uncharacterized protein</fullName>
    </submittedName>
</protein>